<evidence type="ECO:0000256" key="1">
    <source>
        <dbReference type="SAM" id="Coils"/>
    </source>
</evidence>
<gene>
    <name evidence="2" type="ORF">GCM10010315_22220</name>
</gene>
<keyword evidence="3" id="KW-1185">Reference proteome</keyword>
<organism evidence="2 3">
    <name type="scientific">Streptomyces luteosporeus</name>
    <dbReference type="NCBI Taxonomy" id="173856"/>
    <lineage>
        <taxon>Bacteria</taxon>
        <taxon>Bacillati</taxon>
        <taxon>Actinomycetota</taxon>
        <taxon>Actinomycetes</taxon>
        <taxon>Kitasatosporales</taxon>
        <taxon>Streptomycetaceae</taxon>
        <taxon>Streptomyces</taxon>
    </lineage>
</organism>
<name>A0ABN3TQ74_9ACTN</name>
<feature type="coiled-coil region" evidence="1">
    <location>
        <begin position="3"/>
        <end position="40"/>
    </location>
</feature>
<keyword evidence="1" id="KW-0175">Coiled coil</keyword>
<dbReference type="Proteomes" id="UP001500886">
    <property type="component" value="Unassembled WGS sequence"/>
</dbReference>
<dbReference type="SUPFAM" id="SSF52833">
    <property type="entry name" value="Thioredoxin-like"/>
    <property type="match status" value="1"/>
</dbReference>
<dbReference type="Pfam" id="PF05988">
    <property type="entry name" value="DUF899"/>
    <property type="match status" value="1"/>
</dbReference>
<dbReference type="EMBL" id="BAAASL010000007">
    <property type="protein sequence ID" value="GAA2714615.1"/>
    <property type="molecule type" value="Genomic_DNA"/>
</dbReference>
<comment type="caution">
    <text evidence="2">The sequence shown here is derived from an EMBL/GenBank/DDBJ whole genome shotgun (WGS) entry which is preliminary data.</text>
</comment>
<proteinExistence type="predicted"/>
<evidence type="ECO:0000313" key="3">
    <source>
        <dbReference type="Proteomes" id="UP001500886"/>
    </source>
</evidence>
<reference evidence="2 3" key="1">
    <citation type="journal article" date="2019" name="Int. J. Syst. Evol. Microbiol.">
        <title>The Global Catalogue of Microorganisms (GCM) 10K type strain sequencing project: providing services to taxonomists for standard genome sequencing and annotation.</title>
        <authorList>
            <consortium name="The Broad Institute Genomics Platform"/>
            <consortium name="The Broad Institute Genome Sequencing Center for Infectious Disease"/>
            <person name="Wu L."/>
            <person name="Ma J."/>
        </authorList>
    </citation>
    <scope>NUCLEOTIDE SEQUENCE [LARGE SCALE GENOMIC DNA]</scope>
    <source>
        <strain evidence="2 3">JCM 4542</strain>
    </source>
</reference>
<evidence type="ECO:0000313" key="2">
    <source>
        <dbReference type="EMBL" id="GAA2714615.1"/>
    </source>
</evidence>
<sequence>MRLTNLTDESAAYVRAREELRQAEIELMRHRERVAALRRGLPGGPVVEDYVFEEGPADLSAGDAPVRSVRLSELFSGPGRDLVVYHLMYGKRQTEACPMCTMWIDGFNGVAHHITQNADFAVVAAAGLPALRAHARTRGWANLRLLSAANSTFKYDLGSEDAEGNQDSTVSVFTRDDDGAVRHFYSAHPRMAEDIDQRGIDLLSPVWHVLDLTPRGRGDWFAALDYGGGAGA</sequence>
<dbReference type="InterPro" id="IPR010296">
    <property type="entry name" value="DUF899_thioredox"/>
</dbReference>
<dbReference type="RefSeq" id="WP_344434801.1">
    <property type="nucleotide sequence ID" value="NZ_BAAASL010000007.1"/>
</dbReference>
<accession>A0ABN3TQ74</accession>
<protein>
    <submittedName>
        <fullName evidence="2">DUF899 domain-containing protein</fullName>
    </submittedName>
</protein>
<dbReference type="InterPro" id="IPR036249">
    <property type="entry name" value="Thioredoxin-like_sf"/>
</dbReference>